<comment type="cofactor">
    <cofactor evidence="6">
        <name>Fe(3+)</name>
        <dbReference type="ChEBI" id="CHEBI:29034"/>
    </cofactor>
</comment>
<dbReference type="InterPro" id="IPR050526">
    <property type="entry name" value="Rubredoxin_ET"/>
</dbReference>
<sequence>MASYRCPICDYVYDESKGHAREGFPAGTRWDEILDDWCCPDCGVREKIDFEETEVAR</sequence>
<dbReference type="GO" id="GO:0043448">
    <property type="term" value="P:alkane catabolic process"/>
    <property type="evidence" value="ECO:0007669"/>
    <property type="project" value="TreeGrafter"/>
</dbReference>
<dbReference type="PANTHER" id="PTHR47627:SF1">
    <property type="entry name" value="RUBREDOXIN-1-RELATED"/>
    <property type="match status" value="1"/>
</dbReference>
<evidence type="ECO:0000313" key="9">
    <source>
        <dbReference type="Proteomes" id="UP000193487"/>
    </source>
</evidence>
<dbReference type="SUPFAM" id="SSF57802">
    <property type="entry name" value="Rubredoxin-like"/>
    <property type="match status" value="1"/>
</dbReference>
<keyword evidence="3 6" id="KW-0479">Metal-binding</keyword>
<dbReference type="Pfam" id="PF00301">
    <property type="entry name" value="Rubredoxin"/>
    <property type="match status" value="1"/>
</dbReference>
<gene>
    <name evidence="8" type="ORF">AWC14_01060</name>
</gene>
<organism evidence="8 9">
    <name type="scientific">Mycobacterium kyorinense</name>
    <dbReference type="NCBI Taxonomy" id="487514"/>
    <lineage>
        <taxon>Bacteria</taxon>
        <taxon>Bacillati</taxon>
        <taxon>Actinomycetota</taxon>
        <taxon>Actinomycetes</taxon>
        <taxon>Mycobacteriales</taxon>
        <taxon>Mycobacteriaceae</taxon>
        <taxon>Mycobacterium</taxon>
    </lineage>
</organism>
<dbReference type="PRINTS" id="PR00163">
    <property type="entry name" value="RUBREDOXIN"/>
</dbReference>
<dbReference type="Gene3D" id="2.20.28.10">
    <property type="match status" value="1"/>
</dbReference>
<dbReference type="InterPro" id="IPR024935">
    <property type="entry name" value="Rubredoxin_dom"/>
</dbReference>
<evidence type="ECO:0000256" key="5">
    <source>
        <dbReference type="ARBA" id="ARBA00023004"/>
    </source>
</evidence>
<dbReference type="PROSITE" id="PS00202">
    <property type="entry name" value="RUBREDOXIN"/>
    <property type="match status" value="1"/>
</dbReference>
<dbReference type="GO" id="GO:0009055">
    <property type="term" value="F:electron transfer activity"/>
    <property type="evidence" value="ECO:0007669"/>
    <property type="project" value="TreeGrafter"/>
</dbReference>
<dbReference type="InterPro" id="IPR024934">
    <property type="entry name" value="Rubredoxin-like_dom"/>
</dbReference>
<keyword evidence="9" id="KW-1185">Reference proteome</keyword>
<keyword evidence="2" id="KW-0813">Transport</keyword>
<comment type="similarity">
    <text evidence="6">Belongs to the rubredoxin family.</text>
</comment>
<dbReference type="AlphaFoldDB" id="A0A1X1XJD1"/>
<dbReference type="Proteomes" id="UP000193487">
    <property type="component" value="Unassembled WGS sequence"/>
</dbReference>
<dbReference type="CDD" id="cd00730">
    <property type="entry name" value="rubredoxin"/>
    <property type="match status" value="1"/>
</dbReference>
<evidence type="ECO:0000313" key="8">
    <source>
        <dbReference type="EMBL" id="ORV98838.1"/>
    </source>
</evidence>
<proteinExistence type="inferred from homology"/>
<dbReference type="PROSITE" id="PS50903">
    <property type="entry name" value="RUBREDOXIN_LIKE"/>
    <property type="match status" value="1"/>
</dbReference>
<evidence type="ECO:0000259" key="7">
    <source>
        <dbReference type="PROSITE" id="PS50903"/>
    </source>
</evidence>
<dbReference type="InterPro" id="IPR018527">
    <property type="entry name" value="Rubredoxin_Fe_BS"/>
</dbReference>
<evidence type="ECO:0000256" key="1">
    <source>
        <dbReference type="ARBA" id="ARBA00002792"/>
    </source>
</evidence>
<evidence type="ECO:0000256" key="3">
    <source>
        <dbReference type="ARBA" id="ARBA00022723"/>
    </source>
</evidence>
<dbReference type="OrthoDB" id="9800607at2"/>
<protein>
    <recommendedName>
        <fullName evidence="6">Rubredoxin</fullName>
    </recommendedName>
</protein>
<dbReference type="GO" id="GO:0005506">
    <property type="term" value="F:iron ion binding"/>
    <property type="evidence" value="ECO:0007669"/>
    <property type="project" value="UniProtKB-UniRule"/>
</dbReference>
<accession>A0A1X1XJD1</accession>
<dbReference type="EMBL" id="LQPE01000159">
    <property type="protein sequence ID" value="ORV98838.1"/>
    <property type="molecule type" value="Genomic_DNA"/>
</dbReference>
<evidence type="ECO:0000256" key="6">
    <source>
        <dbReference type="RuleBase" id="RU003820"/>
    </source>
</evidence>
<evidence type="ECO:0000256" key="4">
    <source>
        <dbReference type="ARBA" id="ARBA00022982"/>
    </source>
</evidence>
<comment type="function">
    <text evidence="1">Involved in the hydrocarbon hydroxylating system, which transfers electrons from NADH to rubredoxin reductase and then through rubredoxin to alkane 1 monooxygenase.</text>
</comment>
<keyword evidence="5 6" id="KW-0408">Iron</keyword>
<keyword evidence="4 6" id="KW-0249">Electron transport</keyword>
<evidence type="ECO:0000256" key="2">
    <source>
        <dbReference type="ARBA" id="ARBA00022448"/>
    </source>
</evidence>
<comment type="caution">
    <text evidence="8">The sequence shown here is derived from an EMBL/GenBank/DDBJ whole genome shotgun (WGS) entry which is preliminary data.</text>
</comment>
<feature type="domain" description="Rubredoxin-like" evidence="7">
    <location>
        <begin position="1"/>
        <end position="53"/>
    </location>
</feature>
<dbReference type="RefSeq" id="WP_045381432.1">
    <property type="nucleotide sequence ID" value="NZ_BBKA01000077.1"/>
</dbReference>
<name>A0A1X1XJD1_9MYCO</name>
<reference evidence="8 9" key="1">
    <citation type="submission" date="2016-01" db="EMBL/GenBank/DDBJ databases">
        <title>The new phylogeny of the genus Mycobacterium.</title>
        <authorList>
            <person name="Tarcisio F."/>
            <person name="Conor M."/>
            <person name="Antonella G."/>
            <person name="Elisabetta G."/>
            <person name="Giulia F.S."/>
            <person name="Sara T."/>
            <person name="Anna F."/>
            <person name="Clotilde B."/>
            <person name="Roberto B."/>
            <person name="Veronica D.S."/>
            <person name="Fabio R."/>
            <person name="Monica P."/>
            <person name="Olivier J."/>
            <person name="Enrico T."/>
            <person name="Nicola S."/>
        </authorList>
    </citation>
    <scope>NUCLEOTIDE SEQUENCE [LARGE SCALE GENOMIC DNA]</scope>
    <source>
        <strain evidence="8 9">DSM 45166</strain>
    </source>
</reference>
<dbReference type="PANTHER" id="PTHR47627">
    <property type="entry name" value="RUBREDOXIN"/>
    <property type="match status" value="1"/>
</dbReference>